<dbReference type="Gene3D" id="1.10.620.20">
    <property type="entry name" value="Ribonucleotide Reductase, subunit A"/>
    <property type="match status" value="1"/>
</dbReference>
<keyword evidence="7" id="KW-0479">Metal-binding</keyword>
<evidence type="ECO:0000256" key="12">
    <source>
        <dbReference type="ARBA" id="ARBA00040401"/>
    </source>
</evidence>
<gene>
    <name evidence="15" type="ORF">ANANG_G00118680</name>
</gene>
<comment type="subcellular location">
    <subcellularLocation>
        <location evidence="2">Cytoplasm</location>
    </subcellularLocation>
</comment>
<evidence type="ECO:0000256" key="9">
    <source>
        <dbReference type="ARBA" id="ARBA00023004"/>
    </source>
</evidence>
<reference evidence="15" key="1">
    <citation type="submission" date="2021-01" db="EMBL/GenBank/DDBJ databases">
        <title>A chromosome-scale assembly of European eel, Anguilla anguilla.</title>
        <authorList>
            <person name="Henkel C."/>
            <person name="Jong-Raadsen S.A."/>
            <person name="Dufour S."/>
            <person name="Weltzien F.-A."/>
            <person name="Palstra A.P."/>
            <person name="Pelster B."/>
            <person name="Spaink H.P."/>
            <person name="Van Den Thillart G.E."/>
            <person name="Jansen H."/>
            <person name="Zahm M."/>
            <person name="Klopp C."/>
            <person name="Cedric C."/>
            <person name="Louis A."/>
            <person name="Berthelot C."/>
            <person name="Parey E."/>
            <person name="Roest Crollius H."/>
            <person name="Montfort J."/>
            <person name="Robinson-Rechavi M."/>
            <person name="Bucao C."/>
            <person name="Bouchez O."/>
            <person name="Gislard M."/>
            <person name="Lluch J."/>
            <person name="Milhes M."/>
            <person name="Lampietro C."/>
            <person name="Lopez Roques C."/>
            <person name="Donnadieu C."/>
            <person name="Braasch I."/>
            <person name="Desvignes T."/>
            <person name="Postlethwait J."/>
            <person name="Bobe J."/>
            <person name="Guiguen Y."/>
            <person name="Dirks R."/>
        </authorList>
    </citation>
    <scope>NUCLEOTIDE SEQUENCE</scope>
    <source>
        <strain evidence="15">Tag_6206</strain>
        <tissue evidence="15">Liver</tissue>
    </source>
</reference>
<evidence type="ECO:0000313" key="16">
    <source>
        <dbReference type="Proteomes" id="UP001044222"/>
    </source>
</evidence>
<dbReference type="InterPro" id="IPR012348">
    <property type="entry name" value="RNR-like"/>
</dbReference>
<dbReference type="InterPro" id="IPR030475">
    <property type="entry name" value="RNR_small_AS"/>
</dbReference>
<evidence type="ECO:0000256" key="13">
    <source>
        <dbReference type="ARBA" id="ARBA00042512"/>
    </source>
</evidence>
<keyword evidence="9" id="KW-0408">Iron</keyword>
<evidence type="ECO:0000256" key="8">
    <source>
        <dbReference type="ARBA" id="ARBA00023002"/>
    </source>
</evidence>
<evidence type="ECO:0000256" key="5">
    <source>
        <dbReference type="ARBA" id="ARBA00022490"/>
    </source>
</evidence>
<comment type="caution">
    <text evidence="15">The sequence shown here is derived from an EMBL/GenBank/DDBJ whole genome shotgun (WGS) entry which is preliminary data.</text>
</comment>
<dbReference type="EC" id="1.17.4.1" evidence="4"/>
<dbReference type="SUPFAM" id="SSF47240">
    <property type="entry name" value="Ferritin-like"/>
    <property type="match status" value="1"/>
</dbReference>
<evidence type="ECO:0000256" key="6">
    <source>
        <dbReference type="ARBA" id="ARBA00022553"/>
    </source>
</evidence>
<keyword evidence="8" id="KW-0560">Oxidoreductase</keyword>
<evidence type="ECO:0000256" key="7">
    <source>
        <dbReference type="ARBA" id="ARBA00022723"/>
    </source>
</evidence>
<dbReference type="GO" id="GO:0004748">
    <property type="term" value="F:ribonucleoside-diphosphate reductase activity, thioredoxin disulfide as acceptor"/>
    <property type="evidence" value="ECO:0007669"/>
    <property type="project" value="UniProtKB-EC"/>
</dbReference>
<dbReference type="GO" id="GO:0005829">
    <property type="term" value="C:cytosol"/>
    <property type="evidence" value="ECO:0007669"/>
    <property type="project" value="TreeGrafter"/>
</dbReference>
<keyword evidence="16" id="KW-1185">Reference proteome</keyword>
<dbReference type="InterPro" id="IPR000358">
    <property type="entry name" value="RNR_small_fam"/>
</dbReference>
<dbReference type="InterPro" id="IPR009078">
    <property type="entry name" value="Ferritin-like_SF"/>
</dbReference>
<dbReference type="FunFam" id="1.10.620.20:FF:000004">
    <property type="entry name" value="Ribonucleoside-diphosphate reductase subunit M2 B"/>
    <property type="match status" value="1"/>
</dbReference>
<sequence>MLTTRSPLSEKNENGVVSKLNRISLTDKENTPPSLNSSRVLASKTARKIFEDSETTPKDSKKTSVEDEPLLRDNPRRFVIFPIKYHDIWQMYKKAEASFWTAEEVDLSKDLAHWESLKDNERHFISHVLAFFAASDGIVNENLVERFSQEVQVTEARCFYGFQIAMENIHSEMYSLLIDTYIKDPKEREYLFNAIETLPCVKRKADWALNWIGNQNAQFGERVVAFAAVEGIFFSGSFASIFWLKKRGLMPGLTFSNELISRDEGLHCDFACLMFKHLVNKPSEDHVKKIIMDAVVIEQEFLTIALPVKLIGMNCDLMKQYIEFVADRLMLELGFSKIYRAENPFDFMENISLEGKTNFFEKRVGEYQRMGVMSASVDNSFRLDADF</sequence>
<keyword evidence="6" id="KW-0597">Phosphoprotein</keyword>
<evidence type="ECO:0000256" key="1">
    <source>
        <dbReference type="ARBA" id="ARBA00001962"/>
    </source>
</evidence>
<feature type="region of interest" description="Disordered" evidence="14">
    <location>
        <begin position="1"/>
        <end position="42"/>
    </location>
</feature>
<dbReference type="GO" id="GO:0009263">
    <property type="term" value="P:deoxyribonucleotide biosynthetic process"/>
    <property type="evidence" value="ECO:0007669"/>
    <property type="project" value="UniProtKB-KW"/>
</dbReference>
<organism evidence="15 16">
    <name type="scientific">Anguilla anguilla</name>
    <name type="common">European freshwater eel</name>
    <name type="synonym">Muraena anguilla</name>
    <dbReference type="NCBI Taxonomy" id="7936"/>
    <lineage>
        <taxon>Eukaryota</taxon>
        <taxon>Metazoa</taxon>
        <taxon>Chordata</taxon>
        <taxon>Craniata</taxon>
        <taxon>Vertebrata</taxon>
        <taxon>Euteleostomi</taxon>
        <taxon>Actinopterygii</taxon>
        <taxon>Neopterygii</taxon>
        <taxon>Teleostei</taxon>
        <taxon>Anguilliformes</taxon>
        <taxon>Anguillidae</taxon>
        <taxon>Anguilla</taxon>
    </lineage>
</organism>
<dbReference type="EMBL" id="JAFIRN010000006">
    <property type="protein sequence ID" value="KAG5846788.1"/>
    <property type="molecule type" value="Genomic_DNA"/>
</dbReference>
<dbReference type="OrthoDB" id="10248373at2759"/>
<evidence type="ECO:0000256" key="11">
    <source>
        <dbReference type="ARBA" id="ARBA00030749"/>
    </source>
</evidence>
<evidence type="ECO:0000313" key="15">
    <source>
        <dbReference type="EMBL" id="KAG5846788.1"/>
    </source>
</evidence>
<keyword evidence="5" id="KW-0963">Cytoplasm</keyword>
<feature type="compositionally biased region" description="Polar residues" evidence="14">
    <location>
        <begin position="31"/>
        <end position="40"/>
    </location>
</feature>
<accession>A0A9D3MIP4</accession>
<evidence type="ECO:0000256" key="4">
    <source>
        <dbReference type="ARBA" id="ARBA00012274"/>
    </source>
</evidence>
<proteinExistence type="inferred from homology"/>
<keyword evidence="10" id="KW-0215">Deoxyribonucleotide synthesis</keyword>
<comment type="similarity">
    <text evidence="3">Belongs to the ribonucleoside diphosphate reductase small chain family.</text>
</comment>
<protein>
    <recommendedName>
        <fullName evidence="12">Ribonucleoside-diphosphate reductase subunit M2</fullName>
        <ecNumber evidence="4">1.17.4.1</ecNumber>
    </recommendedName>
    <alternativeName>
        <fullName evidence="13">Ribonucleotide reductase small chain</fullName>
    </alternativeName>
    <alternativeName>
        <fullName evidence="11">Ribonucleotide reductase small subunit</fullName>
    </alternativeName>
</protein>
<dbReference type="GO" id="GO:0046872">
    <property type="term" value="F:metal ion binding"/>
    <property type="evidence" value="ECO:0007669"/>
    <property type="project" value="UniProtKB-KW"/>
</dbReference>
<name>A0A9D3MIP4_ANGAN</name>
<dbReference type="Proteomes" id="UP001044222">
    <property type="component" value="Unassembled WGS sequence"/>
</dbReference>
<comment type="cofactor">
    <cofactor evidence="1">
        <name>Fe cation</name>
        <dbReference type="ChEBI" id="CHEBI:24875"/>
    </cofactor>
</comment>
<evidence type="ECO:0000256" key="14">
    <source>
        <dbReference type="SAM" id="MobiDB-lite"/>
    </source>
</evidence>
<dbReference type="PANTHER" id="PTHR23409:SF20">
    <property type="entry name" value="RIBONUCLEOSIDE-DIPHOSPHATE REDUCTASE SUBUNIT M2"/>
    <property type="match status" value="1"/>
</dbReference>
<dbReference type="PANTHER" id="PTHR23409">
    <property type="entry name" value="RIBONUCLEOSIDE-DIPHOSPHATE REDUCTASE SMALL CHAIN"/>
    <property type="match status" value="1"/>
</dbReference>
<dbReference type="AlphaFoldDB" id="A0A9D3MIP4"/>
<dbReference type="Pfam" id="PF00268">
    <property type="entry name" value="Ribonuc_red_sm"/>
    <property type="match status" value="1"/>
</dbReference>
<evidence type="ECO:0000256" key="3">
    <source>
        <dbReference type="ARBA" id="ARBA00009303"/>
    </source>
</evidence>
<dbReference type="PROSITE" id="PS00368">
    <property type="entry name" value="RIBORED_SMALL"/>
    <property type="match status" value="1"/>
</dbReference>
<dbReference type="InterPro" id="IPR033909">
    <property type="entry name" value="RNR_small"/>
</dbReference>
<evidence type="ECO:0000256" key="10">
    <source>
        <dbReference type="ARBA" id="ARBA00023116"/>
    </source>
</evidence>
<dbReference type="CDD" id="cd01049">
    <property type="entry name" value="RNRR2"/>
    <property type="match status" value="1"/>
</dbReference>
<dbReference type="OMA" id="SNPFPWM"/>
<evidence type="ECO:0000256" key="2">
    <source>
        <dbReference type="ARBA" id="ARBA00004496"/>
    </source>
</evidence>